<comment type="caution">
    <text evidence="1">The sequence shown here is derived from an EMBL/GenBank/DDBJ whole genome shotgun (WGS) entry which is preliminary data.</text>
</comment>
<keyword evidence="2" id="KW-1185">Reference proteome</keyword>
<accession>A0A7W6PVT1</accession>
<gene>
    <name evidence="1" type="ORF">GGQ90_001308</name>
</gene>
<reference evidence="1 2" key="1">
    <citation type="submission" date="2020-08" db="EMBL/GenBank/DDBJ databases">
        <title>Genomic Encyclopedia of Type Strains, Phase IV (KMG-IV): sequencing the most valuable type-strain genomes for metagenomic binning, comparative biology and taxonomic classification.</title>
        <authorList>
            <person name="Goeker M."/>
        </authorList>
    </citation>
    <scope>NUCLEOTIDE SEQUENCE [LARGE SCALE GENOMIC DNA]</scope>
    <source>
        <strain evidence="1 2">DSM 19371</strain>
    </source>
</reference>
<sequence length="141" mass="15533">MSEKAKNELASVFFANGEGFLPHASAADSRDGGESCYAIAIACELVLKAFLLTQGWSDDRCRREIRHDLATGLVRAQEAGLTGTPNELGYVIGVLNSYYPKHAFDRFIAPVGDPTFPLRARSVISQVFELVRPYVEDPARR</sequence>
<evidence type="ECO:0008006" key="3">
    <source>
        <dbReference type="Google" id="ProtNLM"/>
    </source>
</evidence>
<evidence type="ECO:0000313" key="1">
    <source>
        <dbReference type="EMBL" id="MBB4147537.1"/>
    </source>
</evidence>
<dbReference type="AlphaFoldDB" id="A0A7W6PVT1"/>
<proteinExistence type="predicted"/>
<evidence type="ECO:0000313" key="2">
    <source>
        <dbReference type="Proteomes" id="UP000590524"/>
    </source>
</evidence>
<dbReference type="RefSeq" id="WP_069612041.1">
    <property type="nucleotide sequence ID" value="NZ_JACIEU010000004.1"/>
</dbReference>
<protein>
    <recommendedName>
        <fullName evidence="3">HEPN domain-containing protein</fullName>
    </recommendedName>
</protein>
<dbReference type="EMBL" id="JACIEU010000004">
    <property type="protein sequence ID" value="MBB4147537.1"/>
    <property type="molecule type" value="Genomic_DNA"/>
</dbReference>
<name>A0A7W6PVT1_9SPHN</name>
<dbReference type="Proteomes" id="UP000590524">
    <property type="component" value="Unassembled WGS sequence"/>
</dbReference>
<organism evidence="1 2">
    <name type="scientific">Sphingobium scionense</name>
    <dbReference type="NCBI Taxonomy" id="1404341"/>
    <lineage>
        <taxon>Bacteria</taxon>
        <taxon>Pseudomonadati</taxon>
        <taxon>Pseudomonadota</taxon>
        <taxon>Alphaproteobacteria</taxon>
        <taxon>Sphingomonadales</taxon>
        <taxon>Sphingomonadaceae</taxon>
        <taxon>Sphingobium</taxon>
    </lineage>
</organism>